<protein>
    <recommendedName>
        <fullName evidence="4">Phage protein</fullName>
    </recommendedName>
</protein>
<evidence type="ECO:0008006" key="4">
    <source>
        <dbReference type="Google" id="ProtNLM"/>
    </source>
</evidence>
<gene>
    <name evidence="2" type="ORF">SAMEA2273443_04738</name>
</gene>
<organism evidence="2 3">
    <name type="scientific">Enterobacter roggenkampii</name>
    <dbReference type="NCBI Taxonomy" id="1812935"/>
    <lineage>
        <taxon>Bacteria</taxon>
        <taxon>Pseudomonadati</taxon>
        <taxon>Pseudomonadota</taxon>
        <taxon>Gammaproteobacteria</taxon>
        <taxon>Enterobacterales</taxon>
        <taxon>Enterobacteriaceae</taxon>
        <taxon>Enterobacter</taxon>
        <taxon>Enterobacter cloacae complex</taxon>
    </lineage>
</organism>
<sequence>MADKLIRVNEKVSVMASTVASVYIASGYCFVTTIDGEHHELSFMGDCYRTKESFEKAVNAALTGVSSCGQW</sequence>
<evidence type="ECO:0000256" key="1">
    <source>
        <dbReference type="SAM" id="Phobius"/>
    </source>
</evidence>
<comment type="caution">
    <text evidence="2">The sequence shown here is derived from an EMBL/GenBank/DDBJ whole genome shotgun (WGS) entry which is preliminary data.</text>
</comment>
<keyword evidence="1" id="KW-0812">Transmembrane</keyword>
<evidence type="ECO:0000313" key="2">
    <source>
        <dbReference type="EMBL" id="SAB43215.1"/>
    </source>
</evidence>
<dbReference type="Proteomes" id="UP000077063">
    <property type="component" value="Unassembled WGS sequence"/>
</dbReference>
<keyword evidence="1" id="KW-0472">Membrane</keyword>
<reference evidence="2 3" key="1">
    <citation type="submission" date="2016-03" db="EMBL/GenBank/DDBJ databases">
        <authorList>
            <consortium name="Pathogen Informatics"/>
        </authorList>
    </citation>
    <scope>NUCLEOTIDE SEQUENCE [LARGE SCALE GENOMIC DNA]</scope>
    <source>
        <strain evidence="3">e2161</strain>
    </source>
</reference>
<dbReference type="EMBL" id="FKDK01000029">
    <property type="protein sequence ID" value="SAB43215.1"/>
    <property type="molecule type" value="Genomic_DNA"/>
</dbReference>
<evidence type="ECO:0000313" key="3">
    <source>
        <dbReference type="Proteomes" id="UP000077063"/>
    </source>
</evidence>
<proteinExistence type="predicted"/>
<name>A0ABY0J8B7_9ENTR</name>
<accession>A0ABY0J8B7</accession>
<keyword evidence="1" id="KW-1133">Transmembrane helix</keyword>
<feature type="transmembrane region" description="Helical" evidence="1">
    <location>
        <begin position="12"/>
        <end position="34"/>
    </location>
</feature>
<keyword evidence="3" id="KW-1185">Reference proteome</keyword>
<dbReference type="RefSeq" id="WP_016236568.1">
    <property type="nucleotide sequence ID" value="NZ_FKDK01000029.1"/>
</dbReference>